<dbReference type="InterPro" id="IPR018108">
    <property type="entry name" value="MCP_transmembrane"/>
</dbReference>
<dbReference type="SUPFAM" id="SSF103506">
    <property type="entry name" value="Mitochondrial carrier"/>
    <property type="match status" value="1"/>
</dbReference>
<sequence>MEIAREFIAGWFAGCAGVIVSQPMDIVKVRMQVLSSGTKRAATNSFSCFFNIVKHETVYGLYKGMAPPLAAVALQNAILFGVYGNVLNMLSAKDGEKPRLSHICVAGAASGAAQVWVVCPLELIKIKLQMQTEVKRTSSSRYRGTIDCIRKIYKTSGSRGLFHGITPLLLRDTPGFVMYFASYEILLDLLSQRKSRADVGPLATVFAGGLAGMISWFSTFPFDVIKSRMQADGNSGIFQYRGAVDCFLKSYKTSGLRGLFSGLGPTLLRAFPTNAVIFSVYNFVSNLFIERSITLNADVD</sequence>
<keyword evidence="3 10" id="KW-0813">Transport</keyword>
<evidence type="ECO:0000256" key="5">
    <source>
        <dbReference type="ARBA" id="ARBA00022737"/>
    </source>
</evidence>
<gene>
    <name evidence="12" type="ORF">OS493_020763</name>
</gene>
<dbReference type="GO" id="GO:0022857">
    <property type="term" value="F:transmembrane transporter activity"/>
    <property type="evidence" value="ECO:0007669"/>
    <property type="project" value="TreeGrafter"/>
</dbReference>
<dbReference type="Proteomes" id="UP001163046">
    <property type="component" value="Unassembled WGS sequence"/>
</dbReference>
<feature type="repeat" description="Solcar" evidence="9">
    <location>
        <begin position="1"/>
        <end position="89"/>
    </location>
</feature>
<keyword evidence="4 9" id="KW-0812">Transmembrane</keyword>
<reference evidence="12" key="1">
    <citation type="submission" date="2023-01" db="EMBL/GenBank/DDBJ databases">
        <title>Genome assembly of the deep-sea coral Lophelia pertusa.</title>
        <authorList>
            <person name="Herrera S."/>
            <person name="Cordes E."/>
        </authorList>
    </citation>
    <scope>NUCLEOTIDE SEQUENCE</scope>
    <source>
        <strain evidence="12">USNM1676648</strain>
        <tissue evidence="12">Polyp</tissue>
    </source>
</reference>
<feature type="transmembrane region" description="Helical" evidence="11">
    <location>
        <begin position="201"/>
        <end position="220"/>
    </location>
</feature>
<evidence type="ECO:0000256" key="8">
    <source>
        <dbReference type="ARBA" id="ARBA00023136"/>
    </source>
</evidence>
<evidence type="ECO:0000256" key="1">
    <source>
        <dbReference type="ARBA" id="ARBA00004225"/>
    </source>
</evidence>
<feature type="transmembrane region" description="Helical" evidence="11">
    <location>
        <begin position="69"/>
        <end position="90"/>
    </location>
</feature>
<comment type="caution">
    <text evidence="12">The sequence shown here is derived from an EMBL/GenBank/DDBJ whole genome shotgun (WGS) entry which is preliminary data.</text>
</comment>
<dbReference type="PRINTS" id="PR00926">
    <property type="entry name" value="MITOCARRIER"/>
</dbReference>
<feature type="repeat" description="Solcar" evidence="9">
    <location>
        <begin position="98"/>
        <end position="189"/>
    </location>
</feature>
<evidence type="ECO:0000256" key="11">
    <source>
        <dbReference type="SAM" id="Phobius"/>
    </source>
</evidence>
<dbReference type="InterPro" id="IPR050567">
    <property type="entry name" value="Mitochondrial_Carrier"/>
</dbReference>
<dbReference type="Pfam" id="PF00153">
    <property type="entry name" value="Mito_carr"/>
    <property type="match status" value="3"/>
</dbReference>
<dbReference type="PANTHER" id="PTHR45624">
    <property type="entry name" value="MITOCHONDRIAL BASIC AMINO ACIDS TRANSPORTER-RELATED"/>
    <property type="match status" value="1"/>
</dbReference>
<evidence type="ECO:0000256" key="7">
    <source>
        <dbReference type="ARBA" id="ARBA00023128"/>
    </source>
</evidence>
<dbReference type="AlphaFoldDB" id="A0A9W9YMU6"/>
<dbReference type="GO" id="GO:0031966">
    <property type="term" value="C:mitochondrial membrane"/>
    <property type="evidence" value="ECO:0007669"/>
    <property type="project" value="UniProtKB-SubCell"/>
</dbReference>
<evidence type="ECO:0000256" key="10">
    <source>
        <dbReference type="RuleBase" id="RU000488"/>
    </source>
</evidence>
<organism evidence="12 13">
    <name type="scientific">Desmophyllum pertusum</name>
    <dbReference type="NCBI Taxonomy" id="174260"/>
    <lineage>
        <taxon>Eukaryota</taxon>
        <taxon>Metazoa</taxon>
        <taxon>Cnidaria</taxon>
        <taxon>Anthozoa</taxon>
        <taxon>Hexacorallia</taxon>
        <taxon>Scleractinia</taxon>
        <taxon>Caryophylliina</taxon>
        <taxon>Caryophylliidae</taxon>
        <taxon>Desmophyllum</taxon>
    </lineage>
</organism>
<keyword evidence="13" id="KW-1185">Reference proteome</keyword>
<dbReference type="PANTHER" id="PTHR45624:SF10">
    <property type="entry name" value="SLC (SOLUTE CARRIER) HOMOLOG"/>
    <property type="match status" value="1"/>
</dbReference>
<feature type="repeat" description="Solcar" evidence="9">
    <location>
        <begin position="199"/>
        <end position="287"/>
    </location>
</feature>
<dbReference type="InterPro" id="IPR002067">
    <property type="entry name" value="MCP"/>
</dbReference>
<evidence type="ECO:0000256" key="3">
    <source>
        <dbReference type="ARBA" id="ARBA00022448"/>
    </source>
</evidence>
<evidence type="ECO:0000313" key="12">
    <source>
        <dbReference type="EMBL" id="KAJ7358922.1"/>
    </source>
</evidence>
<comment type="similarity">
    <text evidence="2 10">Belongs to the mitochondrial carrier (TC 2.A.29) family.</text>
</comment>
<dbReference type="PROSITE" id="PS50920">
    <property type="entry name" value="SOLCAR"/>
    <property type="match status" value="3"/>
</dbReference>
<dbReference type="InterPro" id="IPR023395">
    <property type="entry name" value="MCP_dom_sf"/>
</dbReference>
<evidence type="ECO:0000256" key="4">
    <source>
        <dbReference type="ARBA" id="ARBA00022692"/>
    </source>
</evidence>
<evidence type="ECO:0000256" key="6">
    <source>
        <dbReference type="ARBA" id="ARBA00022989"/>
    </source>
</evidence>
<keyword evidence="5" id="KW-0677">Repeat</keyword>
<dbReference type="OrthoDB" id="193856at2759"/>
<accession>A0A9W9YMU6</accession>
<dbReference type="EMBL" id="MU827314">
    <property type="protein sequence ID" value="KAJ7358922.1"/>
    <property type="molecule type" value="Genomic_DNA"/>
</dbReference>
<keyword evidence="6 11" id="KW-1133">Transmembrane helix</keyword>
<name>A0A9W9YMU6_9CNID</name>
<evidence type="ECO:0000256" key="9">
    <source>
        <dbReference type="PROSITE-ProRule" id="PRU00282"/>
    </source>
</evidence>
<comment type="subcellular location">
    <subcellularLocation>
        <location evidence="1">Mitochondrion membrane</location>
        <topology evidence="1">Multi-pass membrane protein</topology>
    </subcellularLocation>
</comment>
<protein>
    <submittedName>
        <fullName evidence="12">Uncharacterized protein</fullName>
    </submittedName>
</protein>
<evidence type="ECO:0000313" key="13">
    <source>
        <dbReference type="Proteomes" id="UP001163046"/>
    </source>
</evidence>
<evidence type="ECO:0000256" key="2">
    <source>
        <dbReference type="ARBA" id="ARBA00006375"/>
    </source>
</evidence>
<proteinExistence type="inferred from homology"/>
<keyword evidence="8 9" id="KW-0472">Membrane</keyword>
<keyword evidence="7" id="KW-0496">Mitochondrion</keyword>
<dbReference type="Gene3D" id="1.50.40.10">
    <property type="entry name" value="Mitochondrial carrier domain"/>
    <property type="match status" value="1"/>
</dbReference>